<dbReference type="Proteomes" id="UP000628984">
    <property type="component" value="Unassembled WGS sequence"/>
</dbReference>
<gene>
    <name evidence="4" type="primary">paaG</name>
    <name evidence="4" type="ORF">GCM10011452_03640</name>
</gene>
<comment type="similarity">
    <text evidence="1 3">Belongs to the enoyl-CoA hydratase/isomerase family.</text>
</comment>
<dbReference type="PROSITE" id="PS00166">
    <property type="entry name" value="ENOYL_COA_HYDRATASE"/>
    <property type="match status" value="1"/>
</dbReference>
<organism evidence="4 5">
    <name type="scientific">Gemmobacter lanyuensis</name>
    <dbReference type="NCBI Taxonomy" id="1054497"/>
    <lineage>
        <taxon>Bacteria</taxon>
        <taxon>Pseudomonadati</taxon>
        <taxon>Pseudomonadota</taxon>
        <taxon>Alphaproteobacteria</taxon>
        <taxon>Rhodobacterales</taxon>
        <taxon>Paracoccaceae</taxon>
        <taxon>Gemmobacter</taxon>
    </lineage>
</organism>
<sequence>MNPILYDLTAGVATITLNRPEVMNALSGALRRALLEAIRRAESEARVIVLTGAGRAFCSGQDLADAQGFGAEVPFEQLLNEEYVPLLNAIYDCPLPTIAAVNGAAAGAGANLALAADVVIAAESASFVQAFTRIGLIPDAGGSWWLPRQIGAARAMGACLFADRITARQAESWGMIYETVPDAAFASHIAARAAHLAQGPTAAYRAVKQALRQSLSNDLPTQLALEAQLQGQVGRRQDFREGVAAFLEKRPAKFTGR</sequence>
<reference evidence="4" key="2">
    <citation type="submission" date="2020-09" db="EMBL/GenBank/DDBJ databases">
        <authorList>
            <person name="Sun Q."/>
            <person name="Kim S."/>
        </authorList>
    </citation>
    <scope>NUCLEOTIDE SEQUENCE</scope>
    <source>
        <strain evidence="4">KCTC 23714</strain>
    </source>
</reference>
<dbReference type="SUPFAM" id="SSF52096">
    <property type="entry name" value="ClpP/crotonase"/>
    <property type="match status" value="1"/>
</dbReference>
<evidence type="ECO:0000256" key="1">
    <source>
        <dbReference type="ARBA" id="ARBA00005254"/>
    </source>
</evidence>
<accession>A0A918MFS3</accession>
<dbReference type="Gene3D" id="3.90.226.10">
    <property type="entry name" value="2-enoyl-CoA Hydratase, Chain A, domain 1"/>
    <property type="match status" value="1"/>
</dbReference>
<dbReference type="EMBL" id="BMYQ01000001">
    <property type="protein sequence ID" value="GGW21780.1"/>
    <property type="molecule type" value="Genomic_DNA"/>
</dbReference>
<dbReference type="GO" id="GO:0016829">
    <property type="term" value="F:lyase activity"/>
    <property type="evidence" value="ECO:0007669"/>
    <property type="project" value="UniProtKB-KW"/>
</dbReference>
<dbReference type="GO" id="GO:0016853">
    <property type="term" value="F:isomerase activity"/>
    <property type="evidence" value="ECO:0007669"/>
    <property type="project" value="UniProtKB-KW"/>
</dbReference>
<keyword evidence="5" id="KW-1185">Reference proteome</keyword>
<keyword evidence="4" id="KW-0413">Isomerase</keyword>
<evidence type="ECO:0000256" key="3">
    <source>
        <dbReference type="RuleBase" id="RU003707"/>
    </source>
</evidence>
<evidence type="ECO:0000256" key="2">
    <source>
        <dbReference type="ARBA" id="ARBA00023239"/>
    </source>
</evidence>
<evidence type="ECO:0000313" key="4">
    <source>
        <dbReference type="EMBL" id="GGW21780.1"/>
    </source>
</evidence>
<dbReference type="GO" id="GO:0006635">
    <property type="term" value="P:fatty acid beta-oxidation"/>
    <property type="evidence" value="ECO:0007669"/>
    <property type="project" value="TreeGrafter"/>
</dbReference>
<dbReference type="InterPro" id="IPR018376">
    <property type="entry name" value="Enoyl-CoA_hyd/isom_CS"/>
</dbReference>
<dbReference type="PANTHER" id="PTHR11941">
    <property type="entry name" value="ENOYL-COA HYDRATASE-RELATED"/>
    <property type="match status" value="1"/>
</dbReference>
<dbReference type="Pfam" id="PF00378">
    <property type="entry name" value="ECH_1"/>
    <property type="match status" value="1"/>
</dbReference>
<name>A0A918MFS3_9RHOB</name>
<keyword evidence="2" id="KW-0456">Lyase</keyword>
<dbReference type="InterPro" id="IPR014748">
    <property type="entry name" value="Enoyl-CoA_hydra_C"/>
</dbReference>
<dbReference type="Gene3D" id="1.10.12.10">
    <property type="entry name" value="Lyase 2-enoyl-coa Hydratase, Chain A, domain 2"/>
    <property type="match status" value="1"/>
</dbReference>
<protein>
    <submittedName>
        <fullName evidence="4">2-(1,2-epoxy-1,2-dihydrophenyl)acetyl-CoA isomerase</fullName>
    </submittedName>
</protein>
<comment type="caution">
    <text evidence="4">The sequence shown here is derived from an EMBL/GenBank/DDBJ whole genome shotgun (WGS) entry which is preliminary data.</text>
</comment>
<evidence type="ECO:0000313" key="5">
    <source>
        <dbReference type="Proteomes" id="UP000628984"/>
    </source>
</evidence>
<dbReference type="RefSeq" id="WP_189632090.1">
    <property type="nucleotide sequence ID" value="NZ_BMYQ01000001.1"/>
</dbReference>
<dbReference type="AlphaFoldDB" id="A0A918MFS3"/>
<dbReference type="PANTHER" id="PTHR11941:SF133">
    <property type="entry name" value="1,2-EPOXYPHENYLACETYL-COA ISOMERASE"/>
    <property type="match status" value="1"/>
</dbReference>
<dbReference type="InterPro" id="IPR029045">
    <property type="entry name" value="ClpP/crotonase-like_dom_sf"/>
</dbReference>
<dbReference type="CDD" id="cd06558">
    <property type="entry name" value="crotonase-like"/>
    <property type="match status" value="1"/>
</dbReference>
<proteinExistence type="inferred from homology"/>
<reference evidence="4" key="1">
    <citation type="journal article" date="2014" name="Int. J. Syst. Evol. Microbiol.">
        <title>Complete genome sequence of Corynebacterium casei LMG S-19264T (=DSM 44701T), isolated from a smear-ripened cheese.</title>
        <authorList>
            <consortium name="US DOE Joint Genome Institute (JGI-PGF)"/>
            <person name="Walter F."/>
            <person name="Albersmeier A."/>
            <person name="Kalinowski J."/>
            <person name="Ruckert C."/>
        </authorList>
    </citation>
    <scope>NUCLEOTIDE SEQUENCE</scope>
    <source>
        <strain evidence="4">KCTC 23714</strain>
    </source>
</reference>
<dbReference type="InterPro" id="IPR001753">
    <property type="entry name" value="Enoyl-CoA_hydra/iso"/>
</dbReference>